<dbReference type="Pfam" id="PF01381">
    <property type="entry name" value="HTH_3"/>
    <property type="match status" value="1"/>
</dbReference>
<evidence type="ECO:0000313" key="4">
    <source>
        <dbReference type="Proteomes" id="UP000190657"/>
    </source>
</evidence>
<dbReference type="GO" id="GO:0003677">
    <property type="term" value="F:DNA binding"/>
    <property type="evidence" value="ECO:0007669"/>
    <property type="project" value="UniProtKB-KW"/>
</dbReference>
<gene>
    <name evidence="3" type="ORF">SAMN02745114_00059</name>
</gene>
<keyword evidence="4" id="KW-1185">Reference proteome</keyword>
<dbReference type="PANTHER" id="PTHR46558">
    <property type="entry name" value="TRACRIPTIONAL REGULATORY PROTEIN-RELATED-RELATED"/>
    <property type="match status" value="1"/>
</dbReference>
<reference evidence="3 4" key="1">
    <citation type="submission" date="2017-02" db="EMBL/GenBank/DDBJ databases">
        <authorList>
            <person name="Peterson S.W."/>
        </authorList>
    </citation>
    <scope>NUCLEOTIDE SEQUENCE [LARGE SCALE GENOMIC DNA]</scope>
    <source>
        <strain evidence="3 4">ATCC 51222</strain>
    </source>
</reference>
<dbReference type="RefSeq" id="WP_159443359.1">
    <property type="nucleotide sequence ID" value="NZ_FUWW01000001.1"/>
</dbReference>
<dbReference type="Proteomes" id="UP000190657">
    <property type="component" value="Unassembled WGS sequence"/>
</dbReference>
<dbReference type="OrthoDB" id="1768233at2"/>
<dbReference type="STRING" id="290054.SAMN02745114_00059"/>
<dbReference type="InterPro" id="IPR010982">
    <property type="entry name" value="Lambda_DNA-bd_dom_sf"/>
</dbReference>
<accession>A0A1T4JTC4</accession>
<protein>
    <submittedName>
        <fullName evidence="3">Transcriptional regulator, contains XRE-family HTH domain</fullName>
    </submittedName>
</protein>
<dbReference type="InterPro" id="IPR001387">
    <property type="entry name" value="Cro/C1-type_HTH"/>
</dbReference>
<evidence type="ECO:0000313" key="3">
    <source>
        <dbReference type="EMBL" id="SJZ33307.1"/>
    </source>
</evidence>
<name>A0A1T4JTC4_9FIRM</name>
<dbReference type="PANTHER" id="PTHR46558:SF11">
    <property type="entry name" value="HTH-TYPE TRANSCRIPTIONAL REGULATOR XRE"/>
    <property type="match status" value="1"/>
</dbReference>
<dbReference type="CDD" id="cd00093">
    <property type="entry name" value="HTH_XRE"/>
    <property type="match status" value="1"/>
</dbReference>
<feature type="domain" description="HTH cro/C1-type" evidence="2">
    <location>
        <begin position="14"/>
        <end position="68"/>
    </location>
</feature>
<dbReference type="Gene3D" id="1.10.260.40">
    <property type="entry name" value="lambda repressor-like DNA-binding domains"/>
    <property type="match status" value="1"/>
</dbReference>
<proteinExistence type="predicted"/>
<evidence type="ECO:0000259" key="2">
    <source>
        <dbReference type="PROSITE" id="PS50943"/>
    </source>
</evidence>
<dbReference type="AlphaFoldDB" id="A0A1T4JTC4"/>
<organism evidence="3 4">
    <name type="scientific">Eubacterium coprostanoligenes</name>
    <dbReference type="NCBI Taxonomy" id="290054"/>
    <lineage>
        <taxon>Bacteria</taxon>
        <taxon>Bacillati</taxon>
        <taxon>Bacillota</taxon>
        <taxon>Clostridia</taxon>
        <taxon>Eubacteriales</taxon>
        <taxon>Eubacteriaceae</taxon>
        <taxon>Eubacterium</taxon>
    </lineage>
</organism>
<sequence>MKTNNFNGEMGKRIIKRRKQLGLSQEQLAELADVSPQMISTAERGSKSILSENLYKISKALNVSADYLLSGEITESSFNEMYKRVLKTPAEMQEKIFQVIDILSEK</sequence>
<dbReference type="PROSITE" id="PS50943">
    <property type="entry name" value="HTH_CROC1"/>
    <property type="match status" value="1"/>
</dbReference>
<dbReference type="SMART" id="SM00530">
    <property type="entry name" value="HTH_XRE"/>
    <property type="match status" value="1"/>
</dbReference>
<evidence type="ECO:0000256" key="1">
    <source>
        <dbReference type="ARBA" id="ARBA00023125"/>
    </source>
</evidence>
<dbReference type="SUPFAM" id="SSF47413">
    <property type="entry name" value="lambda repressor-like DNA-binding domains"/>
    <property type="match status" value="1"/>
</dbReference>
<keyword evidence="1" id="KW-0238">DNA-binding</keyword>
<dbReference type="EMBL" id="FUWW01000001">
    <property type="protein sequence ID" value="SJZ33307.1"/>
    <property type="molecule type" value="Genomic_DNA"/>
</dbReference>